<dbReference type="EMBL" id="FR904287">
    <property type="protein sequence ID" value="CDQ57456.1"/>
    <property type="molecule type" value="Genomic_DNA"/>
</dbReference>
<dbReference type="AlphaFoldDB" id="A0A060VRL3"/>
<dbReference type="PaxDb" id="8022-A0A060VRL3"/>
<evidence type="ECO:0000313" key="1">
    <source>
        <dbReference type="EMBL" id="CDQ57456.1"/>
    </source>
</evidence>
<organism evidence="1 2">
    <name type="scientific">Oncorhynchus mykiss</name>
    <name type="common">Rainbow trout</name>
    <name type="synonym">Salmo gairdneri</name>
    <dbReference type="NCBI Taxonomy" id="8022"/>
    <lineage>
        <taxon>Eukaryota</taxon>
        <taxon>Metazoa</taxon>
        <taxon>Chordata</taxon>
        <taxon>Craniata</taxon>
        <taxon>Vertebrata</taxon>
        <taxon>Euteleostomi</taxon>
        <taxon>Actinopterygii</taxon>
        <taxon>Neopterygii</taxon>
        <taxon>Teleostei</taxon>
        <taxon>Protacanthopterygii</taxon>
        <taxon>Salmoniformes</taxon>
        <taxon>Salmonidae</taxon>
        <taxon>Salmoninae</taxon>
        <taxon>Oncorhynchus</taxon>
    </lineage>
</organism>
<sequence>MANIQRLRAVASCLRTALSCGVIDNPDATAKDRNKYKKARYDFCGCSDAHRIWQGLQSVTDYKGKPNRDLPNDASIPDELNAFYACFDNNNIEPGLRAVTDLEDWVISLSEADGAFSEHAQNSWQEYSL</sequence>
<reference evidence="1" key="2">
    <citation type="submission" date="2014-03" db="EMBL/GenBank/DDBJ databases">
        <authorList>
            <person name="Genoscope - CEA"/>
        </authorList>
    </citation>
    <scope>NUCLEOTIDE SEQUENCE</scope>
</reference>
<name>A0A060VRL3_ONCMY</name>
<protein>
    <submittedName>
        <fullName evidence="1">Uncharacterized protein</fullName>
    </submittedName>
</protein>
<gene>
    <name evidence="1" type="ORF">GSONMT00072177001</name>
</gene>
<accession>A0A060VRL3</accession>
<dbReference type="STRING" id="8022.A0A060VRL3"/>
<evidence type="ECO:0000313" key="2">
    <source>
        <dbReference type="Proteomes" id="UP000193380"/>
    </source>
</evidence>
<reference evidence="1" key="1">
    <citation type="journal article" date="2014" name="Nat. Commun.">
        <title>The rainbow trout genome provides novel insights into evolution after whole-genome duplication in vertebrates.</title>
        <authorList>
            <person name="Berthelot C."/>
            <person name="Brunet F."/>
            <person name="Chalopin D."/>
            <person name="Juanchich A."/>
            <person name="Bernard M."/>
            <person name="Noel B."/>
            <person name="Bento P."/>
            <person name="Da Silva C."/>
            <person name="Labadie K."/>
            <person name="Alberti A."/>
            <person name="Aury J.M."/>
            <person name="Louis A."/>
            <person name="Dehais P."/>
            <person name="Bardou P."/>
            <person name="Montfort J."/>
            <person name="Klopp C."/>
            <person name="Cabau C."/>
            <person name="Gaspin C."/>
            <person name="Thorgaard G.H."/>
            <person name="Boussaha M."/>
            <person name="Quillet E."/>
            <person name="Guyomard R."/>
            <person name="Galiana D."/>
            <person name="Bobe J."/>
            <person name="Volff J.N."/>
            <person name="Genet C."/>
            <person name="Wincker P."/>
            <person name="Jaillon O."/>
            <person name="Roest Crollius H."/>
            <person name="Guiguen Y."/>
        </authorList>
    </citation>
    <scope>NUCLEOTIDE SEQUENCE [LARGE SCALE GENOMIC DNA]</scope>
</reference>
<dbReference type="Proteomes" id="UP000193380">
    <property type="component" value="Unassembled WGS sequence"/>
</dbReference>
<proteinExistence type="predicted"/>